<evidence type="ECO:0000313" key="2">
    <source>
        <dbReference type="EMBL" id="DAA04216.1"/>
    </source>
</evidence>
<feature type="transmembrane region" description="Helical" evidence="1">
    <location>
        <begin position="29"/>
        <end position="48"/>
    </location>
</feature>
<keyword evidence="1" id="KW-0472">Membrane</keyword>
<organism evidence="2">
    <name type="scientific">Drosophila melanogaster</name>
    <name type="common">Fruit fly</name>
    <dbReference type="NCBI Taxonomy" id="7227"/>
    <lineage>
        <taxon>Eukaryota</taxon>
        <taxon>Metazoa</taxon>
        <taxon>Ecdysozoa</taxon>
        <taxon>Arthropoda</taxon>
        <taxon>Hexapoda</taxon>
        <taxon>Insecta</taxon>
        <taxon>Pterygota</taxon>
        <taxon>Neoptera</taxon>
        <taxon>Endopterygota</taxon>
        <taxon>Diptera</taxon>
        <taxon>Brachycera</taxon>
        <taxon>Muscomorpha</taxon>
        <taxon>Ephydroidea</taxon>
        <taxon>Drosophilidae</taxon>
        <taxon>Drosophila</taxon>
        <taxon>Sophophora</taxon>
    </lineage>
</organism>
<keyword evidence="1" id="KW-0812">Transmembrane</keyword>
<protein>
    <submittedName>
        <fullName evidence="2">HDC14725</fullName>
    </submittedName>
</protein>
<gene>
    <name evidence="2" type="ORF">HDC14725</name>
</gene>
<evidence type="ECO:0000256" key="1">
    <source>
        <dbReference type="SAM" id="Phobius"/>
    </source>
</evidence>
<accession>Q6IJK5</accession>
<dbReference type="EMBL" id="BK002711">
    <property type="protein sequence ID" value="DAA04216.1"/>
    <property type="molecule type" value="Genomic_DNA"/>
</dbReference>
<keyword evidence="1" id="KW-1133">Transmembrane helix</keyword>
<name>Q6IJK5_DROME</name>
<proteinExistence type="predicted"/>
<reference evidence="2" key="1">
    <citation type="journal article" date="2003" name="Genome Biol.">
        <title>An integrated gene annotation and transcriptional profiling approach towards the full gene content of the Drosophila genome.</title>
        <authorList>
            <person name="Hild M."/>
            <person name="Beckmann B."/>
            <person name="Haas S.A."/>
            <person name="Koch B."/>
            <person name="Solovyev V."/>
            <person name="Busold C."/>
            <person name="Fellenberg K."/>
            <person name="Boutros M."/>
            <person name="Vingron M."/>
            <person name="Sauer F."/>
            <person name="Hoheisel J.D."/>
            <person name="Paro R."/>
        </authorList>
    </citation>
    <scope>NUCLEOTIDE SEQUENCE</scope>
</reference>
<dbReference type="AlphaFoldDB" id="Q6IJK5"/>
<sequence>MTVGIHAALAILCAPTSLMYVERPGYLDKGGFTHNFLLIISIGVMMSVPRKKPSRLLRIFRSEQTVDSIWHEASPD</sequence>